<dbReference type="Proteomes" id="UP000292554">
    <property type="component" value="Unassembled WGS sequence"/>
</dbReference>
<name>A0ABY2ALH9_9GAMM</name>
<dbReference type="EMBL" id="SJXE01000003">
    <property type="protein sequence ID" value="TCI03777.1"/>
    <property type="molecule type" value="Genomic_DNA"/>
</dbReference>
<evidence type="ECO:0000256" key="1">
    <source>
        <dbReference type="SAM" id="MobiDB-lite"/>
    </source>
</evidence>
<feature type="region of interest" description="Disordered" evidence="1">
    <location>
        <begin position="1"/>
        <end position="96"/>
    </location>
</feature>
<keyword evidence="3" id="KW-1185">Reference proteome</keyword>
<accession>A0ABY2ALH9</accession>
<dbReference type="RefSeq" id="WP_131415268.1">
    <property type="nucleotide sequence ID" value="NZ_SJXE01000003.1"/>
</dbReference>
<sequence>MDGHKRSAHPVSDVGALKKDKLNKGSGDAAKTSRSLLAGKAKSGSGGISTSGLSSDAGGGTLAGRDTMIVEAPPELEDEQKKKRKRKDGKAGRSEEQLRMVLEQAKGSLYTLLSIKFEVQQ</sequence>
<proteinExistence type="predicted"/>
<gene>
    <name evidence="2" type="ORF">EZV61_09595</name>
</gene>
<reference evidence="2 3" key="1">
    <citation type="submission" date="2019-02" db="EMBL/GenBank/DDBJ databases">
        <title>Corallincola luteus sp. nov., a marine bacterium isolated from surface sediment of Bohai Sea in China.</title>
        <authorList>
            <person name="Ren Q."/>
        </authorList>
    </citation>
    <scope>NUCLEOTIDE SEQUENCE [LARGE SCALE GENOMIC DNA]</scope>
    <source>
        <strain evidence="2 3">DASS28</strain>
    </source>
</reference>
<evidence type="ECO:0000313" key="2">
    <source>
        <dbReference type="EMBL" id="TCI03777.1"/>
    </source>
</evidence>
<evidence type="ECO:0000313" key="3">
    <source>
        <dbReference type="Proteomes" id="UP000292554"/>
    </source>
</evidence>
<organism evidence="2 3">
    <name type="scientific">Corallincola luteus</name>
    <dbReference type="NCBI Taxonomy" id="1775177"/>
    <lineage>
        <taxon>Bacteria</taxon>
        <taxon>Pseudomonadati</taxon>
        <taxon>Pseudomonadota</taxon>
        <taxon>Gammaproteobacteria</taxon>
        <taxon>Alteromonadales</taxon>
        <taxon>Psychromonadaceae</taxon>
        <taxon>Corallincola</taxon>
    </lineage>
</organism>
<comment type="caution">
    <text evidence="2">The sequence shown here is derived from an EMBL/GenBank/DDBJ whole genome shotgun (WGS) entry which is preliminary data.</text>
</comment>
<protein>
    <submittedName>
        <fullName evidence="2">Uncharacterized protein</fullName>
    </submittedName>
</protein>